<protein>
    <submittedName>
        <fullName evidence="2">Secondary thiamine-phosphate synthase enzyme YjbQ</fullName>
    </submittedName>
</protein>
<sequence>MTAFQHTFEITTPGRGTREITQAIAEIVARAGIACGLVNVFVPHTSCSVMLTENADPSVRHDLETLAQRWAPDGDPAYRHADEGDDDMAAHGRTLLAGSSLIIPITDGRLALGTWQGIYLWEHRARPHRRRIIVTVCG</sequence>
<dbReference type="PROSITE" id="PS01314">
    <property type="entry name" value="UPF0047"/>
    <property type="match status" value="1"/>
</dbReference>
<dbReference type="Pfam" id="PF01894">
    <property type="entry name" value="YjbQ"/>
    <property type="match status" value="1"/>
</dbReference>
<dbReference type="PANTHER" id="PTHR30615">
    <property type="entry name" value="UNCHARACTERIZED PROTEIN YJBQ-RELATED"/>
    <property type="match status" value="1"/>
</dbReference>
<evidence type="ECO:0000313" key="3">
    <source>
        <dbReference type="Proteomes" id="UP001574673"/>
    </source>
</evidence>
<dbReference type="RefSeq" id="WP_418891296.1">
    <property type="nucleotide sequence ID" value="NZ_JBEUWX010000002.1"/>
</dbReference>
<accession>A0ABV4UF22</accession>
<dbReference type="PIRSF" id="PIRSF004681">
    <property type="entry name" value="UCP004681"/>
    <property type="match status" value="1"/>
</dbReference>
<reference evidence="3" key="1">
    <citation type="submission" date="2024-06" db="EMBL/GenBank/DDBJ databases">
        <title>Radixoralia hellwigii gen. nov., sp nov., isolated from a root canal in the human oral cavity.</title>
        <authorList>
            <person name="Bartsch S."/>
            <person name="Wittmer A."/>
            <person name="Schulz A.-K."/>
            <person name="Neumann-Schaal M."/>
            <person name="Wolf J."/>
            <person name="Gronow S."/>
            <person name="Tennert C."/>
            <person name="Haecker G."/>
            <person name="Cieplik F."/>
            <person name="Al-Ahmad A."/>
        </authorList>
    </citation>
    <scope>NUCLEOTIDE SEQUENCE [LARGE SCALE GENOMIC DNA]</scope>
    <source>
        <strain evidence="3">Wk13</strain>
    </source>
</reference>
<dbReference type="EMBL" id="JBEUWX010000002">
    <property type="protein sequence ID" value="MFA9950228.1"/>
    <property type="molecule type" value="Genomic_DNA"/>
</dbReference>
<comment type="caution">
    <text evidence="2">The sequence shown here is derived from an EMBL/GenBank/DDBJ whole genome shotgun (WGS) entry which is preliminary data.</text>
</comment>
<dbReference type="NCBIfam" id="TIGR00149">
    <property type="entry name" value="TIGR00149_YjbQ"/>
    <property type="match status" value="1"/>
</dbReference>
<dbReference type="InterPro" id="IPR035917">
    <property type="entry name" value="YjbQ-like_sf"/>
</dbReference>
<dbReference type="Gene3D" id="2.60.120.460">
    <property type="entry name" value="YjbQ-like"/>
    <property type="match status" value="1"/>
</dbReference>
<comment type="similarity">
    <text evidence="1">Belongs to the UPF0047 family.</text>
</comment>
<evidence type="ECO:0000256" key="1">
    <source>
        <dbReference type="ARBA" id="ARBA00005534"/>
    </source>
</evidence>
<evidence type="ECO:0000313" key="2">
    <source>
        <dbReference type="EMBL" id="MFA9950228.1"/>
    </source>
</evidence>
<proteinExistence type="inferred from homology"/>
<name>A0ABV4UF22_9RHOO</name>
<dbReference type="PANTHER" id="PTHR30615:SF8">
    <property type="entry name" value="UPF0047 PROTEIN C4A8.02C"/>
    <property type="match status" value="1"/>
</dbReference>
<keyword evidence="3" id="KW-1185">Reference proteome</keyword>
<dbReference type="Proteomes" id="UP001574673">
    <property type="component" value="Unassembled WGS sequence"/>
</dbReference>
<dbReference type="SUPFAM" id="SSF111038">
    <property type="entry name" value="YjbQ-like"/>
    <property type="match status" value="1"/>
</dbReference>
<organism evidence="2 3">
    <name type="scientific">Dentiradicibacter hellwigii</name>
    <dbReference type="NCBI Taxonomy" id="3149053"/>
    <lineage>
        <taxon>Bacteria</taxon>
        <taxon>Pseudomonadati</taxon>
        <taxon>Pseudomonadota</taxon>
        <taxon>Betaproteobacteria</taxon>
        <taxon>Rhodocyclales</taxon>
        <taxon>Rhodocyclaceae</taxon>
        <taxon>Dentiradicibacter</taxon>
    </lineage>
</organism>
<gene>
    <name evidence="2" type="ORF">ABCS64_07840</name>
</gene>
<dbReference type="InterPro" id="IPR001602">
    <property type="entry name" value="UPF0047_YjbQ-like"/>
</dbReference>